<feature type="transmembrane region" description="Helical" evidence="2">
    <location>
        <begin position="48"/>
        <end position="69"/>
    </location>
</feature>
<evidence type="ECO:0000256" key="1">
    <source>
        <dbReference type="SAM" id="MobiDB-lite"/>
    </source>
</evidence>
<keyword evidence="2" id="KW-0812">Transmembrane</keyword>
<keyword evidence="4" id="KW-1185">Reference proteome</keyword>
<sequence length="290" mass="29664">MSAAAHPVAPPRAPGGTRPAAAPAVPPGTARSLWALVRRGVRDQARAPLTWGGGLGAMGALMAALWPSIQGSMDQLMRSYPEGLKQAFGIEELDSVERYVDAEMLSLIVPFVAAFFVIRCVTRATAGAEERGHLDTLLSLPVSRRVLMAAAFGVAGIALAAILAVFFALTWLAGTIAGTGISAATLGAGVLNVWPIAMAFGGLAALFAGVAHRPGVVTGVASGAIVAMYVVDLVGKLSDPLRPVRAVSAFRYYGSAVQDGLDVSHAVALTAVGVALAAAGAVLFDRRDVL</sequence>
<feature type="transmembrane region" description="Helical" evidence="2">
    <location>
        <begin position="146"/>
        <end position="169"/>
    </location>
</feature>
<evidence type="ECO:0000256" key="2">
    <source>
        <dbReference type="SAM" id="Phobius"/>
    </source>
</evidence>
<proteinExistence type="predicted"/>
<evidence type="ECO:0000313" key="4">
    <source>
        <dbReference type="Proteomes" id="UP000321805"/>
    </source>
</evidence>
<dbReference type="RefSeq" id="WP_146916705.1">
    <property type="nucleotide sequence ID" value="NZ_CP042430.1"/>
</dbReference>
<dbReference type="GO" id="GO:0005886">
    <property type="term" value="C:plasma membrane"/>
    <property type="evidence" value="ECO:0007669"/>
    <property type="project" value="UniProtKB-SubCell"/>
</dbReference>
<dbReference type="EMBL" id="CP042430">
    <property type="protein sequence ID" value="QEC46925.1"/>
    <property type="molecule type" value="Genomic_DNA"/>
</dbReference>
<feature type="region of interest" description="Disordered" evidence="1">
    <location>
        <begin position="1"/>
        <end position="26"/>
    </location>
</feature>
<gene>
    <name evidence="3" type="ORF">FSW04_04520</name>
</gene>
<dbReference type="KEGG" id="bsol:FSW04_04520"/>
<evidence type="ECO:0008006" key="5">
    <source>
        <dbReference type="Google" id="ProtNLM"/>
    </source>
</evidence>
<dbReference type="GO" id="GO:0140359">
    <property type="term" value="F:ABC-type transporter activity"/>
    <property type="evidence" value="ECO:0007669"/>
    <property type="project" value="InterPro"/>
</dbReference>
<evidence type="ECO:0000313" key="3">
    <source>
        <dbReference type="EMBL" id="QEC46925.1"/>
    </source>
</evidence>
<feature type="transmembrane region" description="Helical" evidence="2">
    <location>
        <begin position="104"/>
        <end position="126"/>
    </location>
</feature>
<dbReference type="Proteomes" id="UP000321805">
    <property type="component" value="Chromosome"/>
</dbReference>
<feature type="transmembrane region" description="Helical" evidence="2">
    <location>
        <begin position="215"/>
        <end position="235"/>
    </location>
</feature>
<keyword evidence="2" id="KW-1133">Transmembrane helix</keyword>
<protein>
    <recommendedName>
        <fullName evidence="5">ABC transporter permease subunit</fullName>
    </recommendedName>
</protein>
<keyword evidence="2" id="KW-0472">Membrane</keyword>
<name>A0A5B8U257_9ACTN</name>
<organism evidence="3 4">
    <name type="scientific">Baekduia soli</name>
    <dbReference type="NCBI Taxonomy" id="496014"/>
    <lineage>
        <taxon>Bacteria</taxon>
        <taxon>Bacillati</taxon>
        <taxon>Actinomycetota</taxon>
        <taxon>Thermoleophilia</taxon>
        <taxon>Solirubrobacterales</taxon>
        <taxon>Baekduiaceae</taxon>
        <taxon>Baekduia</taxon>
    </lineage>
</organism>
<dbReference type="OrthoDB" id="3686802at2"/>
<dbReference type="Pfam" id="PF12679">
    <property type="entry name" value="ABC2_membrane_2"/>
    <property type="match status" value="1"/>
</dbReference>
<accession>A0A5B8U257</accession>
<feature type="transmembrane region" description="Helical" evidence="2">
    <location>
        <begin position="263"/>
        <end position="284"/>
    </location>
</feature>
<reference evidence="3 4" key="1">
    <citation type="journal article" date="2018" name="J. Microbiol.">
        <title>Baekduia soli gen. nov., sp. nov., a novel bacterium isolated from the soil of Baekdu Mountain and proposal of a novel family name, Baekduiaceae fam. nov.</title>
        <authorList>
            <person name="An D.S."/>
            <person name="Siddiqi M.Z."/>
            <person name="Kim K.H."/>
            <person name="Yu H.S."/>
            <person name="Im W.T."/>
        </authorList>
    </citation>
    <scope>NUCLEOTIDE SEQUENCE [LARGE SCALE GENOMIC DNA]</scope>
    <source>
        <strain evidence="3 4">BR7-21</strain>
    </source>
</reference>
<dbReference type="AlphaFoldDB" id="A0A5B8U257"/>
<feature type="transmembrane region" description="Helical" evidence="2">
    <location>
        <begin position="181"/>
        <end position="208"/>
    </location>
</feature>
<feature type="compositionally biased region" description="Low complexity" evidence="1">
    <location>
        <begin position="14"/>
        <end position="26"/>
    </location>
</feature>